<dbReference type="InterPro" id="IPR002347">
    <property type="entry name" value="SDR_fam"/>
</dbReference>
<gene>
    <name evidence="3" type="ORF">HYALB_00011798</name>
</gene>
<dbReference type="PANTHER" id="PTHR43647:SF4">
    <property type="entry name" value="KETOREDUCTASE (KR) DOMAIN-CONTAINING PROTEIN"/>
    <property type="match status" value="1"/>
</dbReference>
<evidence type="ECO:0000313" key="3">
    <source>
        <dbReference type="EMBL" id="CAG8978217.1"/>
    </source>
</evidence>
<evidence type="ECO:0000256" key="1">
    <source>
        <dbReference type="ARBA" id="ARBA00023589"/>
    </source>
</evidence>
<dbReference type="OrthoDB" id="191139at2759"/>
<evidence type="ECO:0000313" key="4">
    <source>
        <dbReference type="Proteomes" id="UP000701801"/>
    </source>
</evidence>
<dbReference type="AlphaFoldDB" id="A0A9N9LTE7"/>
<dbReference type="GO" id="GO:0005741">
    <property type="term" value="C:mitochondrial outer membrane"/>
    <property type="evidence" value="ECO:0007669"/>
    <property type="project" value="TreeGrafter"/>
</dbReference>
<comment type="caution">
    <text evidence="3">The sequence shown here is derived from an EMBL/GenBank/DDBJ whole genome shotgun (WGS) entry which is preliminary data.</text>
</comment>
<comment type="pathway">
    <text evidence="1">Steroid biosynthesis; zymosterol biosynthesis; zymosterol from lanosterol: step 5/6.</text>
</comment>
<dbReference type="SUPFAM" id="SSF51735">
    <property type="entry name" value="NAD(P)-binding Rossmann-fold domains"/>
    <property type="match status" value="1"/>
</dbReference>
<dbReference type="Pfam" id="PF00106">
    <property type="entry name" value="adh_short"/>
    <property type="match status" value="1"/>
</dbReference>
<dbReference type="Proteomes" id="UP000701801">
    <property type="component" value="Unassembled WGS sequence"/>
</dbReference>
<reference evidence="3" key="1">
    <citation type="submission" date="2021-07" db="EMBL/GenBank/DDBJ databases">
        <authorList>
            <person name="Durling M."/>
        </authorList>
    </citation>
    <scope>NUCLEOTIDE SEQUENCE</scope>
</reference>
<dbReference type="EC" id="1.1.1.270" evidence="2"/>
<sequence>MTTPKPTIILTGANGGLGIGYVQNLLSSSYASTHHAIYTVRNPSTATTLSNLLSKVPKNHSSSTISLDFNSLANVRQVATSLNTRISNGELAPFHTLVLNAGWQEVNASTGKPQSFTEDGYEAHFGINYLSQFLLVLFLLGSMDQDVGRIVMVTSFTHDSHDPRVCDWMKLYTLSCGVSKEMFGKGGTEEWARGVEYVDDGYLGGMRRYGASKSAMLMFMYELQRRLDSDPALSNIGVLTVDPGAMAGTNLLRSSPPFIRFMVSMLSYLQGILVYFNPNGTWRTTYKSSTDLLLASFEKKYLGEHPKAQFLDGSLKSQGSEESRDLKKQRQLWVDSLTLAGIKTGDTVLMNWVGMMDLE</sequence>
<name>A0A9N9LTE7_9HELO</name>
<protein>
    <recommendedName>
        <fullName evidence="2">3beta-hydroxysteroid 3-dehydrogenase</fullName>
        <ecNumber evidence="2">1.1.1.270</ecNumber>
    </recommendedName>
</protein>
<dbReference type="Gene3D" id="3.40.50.720">
    <property type="entry name" value="NAD(P)-binding Rossmann-like Domain"/>
    <property type="match status" value="1"/>
</dbReference>
<organism evidence="3 4">
    <name type="scientific">Hymenoscyphus albidus</name>
    <dbReference type="NCBI Taxonomy" id="595503"/>
    <lineage>
        <taxon>Eukaryota</taxon>
        <taxon>Fungi</taxon>
        <taxon>Dikarya</taxon>
        <taxon>Ascomycota</taxon>
        <taxon>Pezizomycotina</taxon>
        <taxon>Leotiomycetes</taxon>
        <taxon>Helotiales</taxon>
        <taxon>Helotiaceae</taxon>
        <taxon>Hymenoscyphus</taxon>
    </lineage>
</organism>
<accession>A0A9N9LTE7</accession>
<dbReference type="GO" id="GO:0005811">
    <property type="term" value="C:lipid droplet"/>
    <property type="evidence" value="ECO:0007669"/>
    <property type="project" value="TreeGrafter"/>
</dbReference>
<proteinExistence type="predicted"/>
<evidence type="ECO:0000256" key="2">
    <source>
        <dbReference type="ARBA" id="ARBA00023621"/>
    </source>
</evidence>
<dbReference type="InterPro" id="IPR036291">
    <property type="entry name" value="NAD(P)-bd_dom_sf"/>
</dbReference>
<dbReference type="GO" id="GO:0000253">
    <property type="term" value="F:3-beta-hydroxysteroid 3-dehydrogenase (NADP+) activity"/>
    <property type="evidence" value="ECO:0007669"/>
    <property type="project" value="UniProtKB-EC"/>
</dbReference>
<keyword evidence="4" id="KW-1185">Reference proteome</keyword>
<dbReference type="PRINTS" id="PR00081">
    <property type="entry name" value="GDHRDH"/>
</dbReference>
<dbReference type="GO" id="GO:0005789">
    <property type="term" value="C:endoplasmic reticulum membrane"/>
    <property type="evidence" value="ECO:0007669"/>
    <property type="project" value="TreeGrafter"/>
</dbReference>
<dbReference type="InterPro" id="IPR051593">
    <property type="entry name" value="Ergosterol_Biosynth_ERG27"/>
</dbReference>
<dbReference type="EMBL" id="CAJVRM010000246">
    <property type="protein sequence ID" value="CAG8978217.1"/>
    <property type="molecule type" value="Genomic_DNA"/>
</dbReference>
<dbReference type="PANTHER" id="PTHR43647">
    <property type="entry name" value="DEHYDROGENASE"/>
    <property type="match status" value="1"/>
</dbReference>